<organism evidence="2 3">
    <name type="scientific">Rotaria sordida</name>
    <dbReference type="NCBI Taxonomy" id="392033"/>
    <lineage>
        <taxon>Eukaryota</taxon>
        <taxon>Metazoa</taxon>
        <taxon>Spiralia</taxon>
        <taxon>Gnathifera</taxon>
        <taxon>Rotifera</taxon>
        <taxon>Eurotatoria</taxon>
        <taxon>Bdelloidea</taxon>
        <taxon>Philodinida</taxon>
        <taxon>Philodinidae</taxon>
        <taxon>Rotaria</taxon>
    </lineage>
</organism>
<feature type="compositionally biased region" description="Polar residues" evidence="1">
    <location>
        <begin position="47"/>
        <end position="61"/>
    </location>
</feature>
<protein>
    <submittedName>
        <fullName evidence="2">Uncharacterized protein</fullName>
    </submittedName>
</protein>
<reference evidence="2" key="1">
    <citation type="submission" date="2021-02" db="EMBL/GenBank/DDBJ databases">
        <authorList>
            <person name="Nowell W R."/>
        </authorList>
    </citation>
    <scope>NUCLEOTIDE SEQUENCE</scope>
</reference>
<accession>A0A814YA66</accession>
<feature type="region of interest" description="Disordered" evidence="1">
    <location>
        <begin position="39"/>
        <end position="108"/>
    </location>
</feature>
<feature type="compositionally biased region" description="Polar residues" evidence="1">
    <location>
        <begin position="68"/>
        <end position="83"/>
    </location>
</feature>
<gene>
    <name evidence="2" type="ORF">RFH988_LOCUS25934</name>
</gene>
<evidence type="ECO:0000313" key="3">
    <source>
        <dbReference type="Proteomes" id="UP000663882"/>
    </source>
</evidence>
<proteinExistence type="predicted"/>
<comment type="caution">
    <text evidence="2">The sequence shown here is derived from an EMBL/GenBank/DDBJ whole genome shotgun (WGS) entry which is preliminary data.</text>
</comment>
<dbReference type="Proteomes" id="UP000663882">
    <property type="component" value="Unassembled WGS sequence"/>
</dbReference>
<evidence type="ECO:0000256" key="1">
    <source>
        <dbReference type="SAM" id="MobiDB-lite"/>
    </source>
</evidence>
<sequence length="108" mass="12168">MLVVEQATERIFEALNRKFEILTSQLGDKFNIGIEEICSRKEDNRQKTSTNSKITTIQHQIAQDPPTAETQNENDNPSITPINGTKRKYISPSDSSDKTANTENSSRI</sequence>
<dbReference type="EMBL" id="CAJNOO010002012">
    <property type="protein sequence ID" value="CAF1226482.1"/>
    <property type="molecule type" value="Genomic_DNA"/>
</dbReference>
<evidence type="ECO:0000313" key="2">
    <source>
        <dbReference type="EMBL" id="CAF1226482.1"/>
    </source>
</evidence>
<feature type="compositionally biased region" description="Polar residues" evidence="1">
    <location>
        <begin position="92"/>
        <end position="108"/>
    </location>
</feature>
<name>A0A814YA66_9BILA</name>
<dbReference type="AlphaFoldDB" id="A0A814YA66"/>